<reference evidence="1" key="1">
    <citation type="submission" date="2019-08" db="EMBL/GenBank/DDBJ databases">
        <authorList>
            <person name="Kucharzyk K."/>
            <person name="Murdoch R.W."/>
            <person name="Higgins S."/>
            <person name="Loffler F."/>
        </authorList>
    </citation>
    <scope>NUCLEOTIDE SEQUENCE</scope>
</reference>
<name>A0A645A746_9ZZZZ</name>
<evidence type="ECO:0000313" key="1">
    <source>
        <dbReference type="EMBL" id="MPM49015.1"/>
    </source>
</evidence>
<organism evidence="1">
    <name type="scientific">bioreactor metagenome</name>
    <dbReference type="NCBI Taxonomy" id="1076179"/>
    <lineage>
        <taxon>unclassified sequences</taxon>
        <taxon>metagenomes</taxon>
        <taxon>ecological metagenomes</taxon>
    </lineage>
</organism>
<sequence length="178" mass="20812">MKHKSLLWVSIFILSGRVLTQNRIKKEDCSCQVVLFEKQIEVPILDNKGKLIDYVVDDTLKEDYYTVIISKINHGMAYVDVRAPLYDTIPKIGWIEIKYLGIRPASHQPINLYRKSAKRYQIRSQILKPEWGYWSADIKILDCTGEWLYVSFLDGDNKMKEDWLSPEDQCSNPYSTCN</sequence>
<comment type="caution">
    <text evidence="1">The sequence shown here is derived from an EMBL/GenBank/DDBJ whole genome shotgun (WGS) entry which is preliminary data.</text>
</comment>
<gene>
    <name evidence="1" type="ORF">SDC9_95743</name>
</gene>
<proteinExistence type="predicted"/>
<accession>A0A645A746</accession>
<protein>
    <submittedName>
        <fullName evidence="1">Uncharacterized protein</fullName>
    </submittedName>
</protein>
<dbReference type="AlphaFoldDB" id="A0A645A746"/>
<dbReference type="EMBL" id="VSSQ01012347">
    <property type="protein sequence ID" value="MPM49015.1"/>
    <property type="molecule type" value="Genomic_DNA"/>
</dbReference>